<protein>
    <submittedName>
        <fullName evidence="2">Uncharacterized protein</fullName>
    </submittedName>
</protein>
<evidence type="ECO:0000256" key="1">
    <source>
        <dbReference type="SAM" id="SignalP"/>
    </source>
</evidence>
<proteinExistence type="predicted"/>
<dbReference type="Proteomes" id="UP000665025">
    <property type="component" value="Chromosome 1"/>
</dbReference>
<sequence>MKYILVLMLVLTSFTTLANKTKQYSHTYIGTIEELFVWVSGSDQNGIRVVLSKNGGGQCQKGYYLPHTSDNKELVFSTLLAARMSQQPVALQTAGGPNGEYLQIDGYCRINYVKLY</sequence>
<name>A0ABX7V5G3_9GAMM</name>
<evidence type="ECO:0000313" key="2">
    <source>
        <dbReference type="EMBL" id="QTL35710.1"/>
    </source>
</evidence>
<reference evidence="2 3" key="1">
    <citation type="submission" date="2021-03" db="EMBL/GenBank/DDBJ databases">
        <title>Complete Genome of Pseudoalteromonas viridis Strain BBR56, a new biocontrol bacterial candidate.</title>
        <authorList>
            <person name="Handayani D.P."/>
            <person name="Isnansetyo A."/>
            <person name="Istiqomah I."/>
            <person name="Jumina J."/>
        </authorList>
    </citation>
    <scope>NUCLEOTIDE SEQUENCE [LARGE SCALE GENOMIC DNA]</scope>
    <source>
        <strain evidence="2 3">BBR56</strain>
    </source>
</reference>
<keyword evidence="1" id="KW-0732">Signal</keyword>
<accession>A0ABX7V5G3</accession>
<dbReference type="RefSeq" id="WP_209052515.1">
    <property type="nucleotide sequence ID" value="NZ_CP072425.1"/>
</dbReference>
<feature type="chain" id="PRO_5045462814" evidence="1">
    <location>
        <begin position="19"/>
        <end position="116"/>
    </location>
</feature>
<feature type="signal peptide" evidence="1">
    <location>
        <begin position="1"/>
        <end position="18"/>
    </location>
</feature>
<organism evidence="2 3">
    <name type="scientific">Pseudoalteromonas viridis</name>
    <dbReference type="NCBI Taxonomy" id="339617"/>
    <lineage>
        <taxon>Bacteria</taxon>
        <taxon>Pseudomonadati</taxon>
        <taxon>Pseudomonadota</taxon>
        <taxon>Gammaproteobacteria</taxon>
        <taxon>Alteromonadales</taxon>
        <taxon>Pseudoalteromonadaceae</taxon>
        <taxon>Pseudoalteromonas</taxon>
    </lineage>
</organism>
<gene>
    <name evidence="2" type="ORF">J5X90_01220</name>
</gene>
<evidence type="ECO:0000313" key="3">
    <source>
        <dbReference type="Proteomes" id="UP000665025"/>
    </source>
</evidence>
<keyword evidence="3" id="KW-1185">Reference proteome</keyword>
<dbReference type="EMBL" id="CP072425">
    <property type="protein sequence ID" value="QTL35710.1"/>
    <property type="molecule type" value="Genomic_DNA"/>
</dbReference>